<feature type="region of interest" description="Disordered" evidence="1">
    <location>
        <begin position="67"/>
        <end position="95"/>
    </location>
</feature>
<dbReference type="Proteomes" id="UP000604046">
    <property type="component" value="Unassembled WGS sequence"/>
</dbReference>
<dbReference type="OrthoDB" id="10252354at2759"/>
<feature type="compositionally biased region" description="Basic and acidic residues" evidence="1">
    <location>
        <begin position="249"/>
        <end position="268"/>
    </location>
</feature>
<feature type="compositionally biased region" description="Basic and acidic residues" evidence="1">
    <location>
        <begin position="280"/>
        <end position="290"/>
    </location>
</feature>
<gene>
    <name evidence="2" type="primary">MKK2</name>
    <name evidence="2" type="ORF">SNAT2548_LOCUS3239</name>
</gene>
<comment type="caution">
    <text evidence="2">The sequence shown here is derived from an EMBL/GenBank/DDBJ whole genome shotgun (WGS) entry which is preliminary data.</text>
</comment>
<accession>A0A812I8I8</accession>
<name>A0A812I8I8_9DINO</name>
<evidence type="ECO:0000256" key="1">
    <source>
        <dbReference type="SAM" id="MobiDB-lite"/>
    </source>
</evidence>
<feature type="region of interest" description="Disordered" evidence="1">
    <location>
        <begin position="206"/>
        <end position="233"/>
    </location>
</feature>
<feature type="compositionally biased region" description="Basic and acidic residues" evidence="1">
    <location>
        <begin position="67"/>
        <end position="91"/>
    </location>
</feature>
<organism evidence="2 3">
    <name type="scientific">Symbiodinium natans</name>
    <dbReference type="NCBI Taxonomy" id="878477"/>
    <lineage>
        <taxon>Eukaryota</taxon>
        <taxon>Sar</taxon>
        <taxon>Alveolata</taxon>
        <taxon>Dinophyceae</taxon>
        <taxon>Suessiales</taxon>
        <taxon>Symbiodiniaceae</taxon>
        <taxon>Symbiodinium</taxon>
    </lineage>
</organism>
<dbReference type="AlphaFoldDB" id="A0A812I8I8"/>
<reference evidence="2" key="1">
    <citation type="submission" date="2021-02" db="EMBL/GenBank/DDBJ databases">
        <authorList>
            <person name="Dougan E. K."/>
            <person name="Rhodes N."/>
            <person name="Thang M."/>
            <person name="Chan C."/>
        </authorList>
    </citation>
    <scope>NUCLEOTIDE SEQUENCE</scope>
</reference>
<keyword evidence="3" id="KW-1185">Reference proteome</keyword>
<sequence length="594" mass="66530">MVYRTQKQSVEDLHGEFGTTVTRRIAQVASLSELATGQPTDSQGLGGEQERTVHNECRHISFQLLRSKEAPVAHPTHDPEIKRRHSAERPLGKLRNASATHNGAVLHKPGAEKYFQLWMDPCTAPSARCREHFLSCIRAPSARPHAPRAEEAPVAHPLHEPEIKQHHSVEPSWQIAQRIGFPQWGRFAQAGAEKYFRLVPAQLRRHDDESTSCPASERRRHDPMFQEQRSTFGNGLVLASQLRRHDPMFEEQRRHSPSKHGIDADSASHEGLPTAPQPRTESREDREPEHVCGVDARGYASEARQIGDDIVEFQQGSVTVREDKRPKASSSEVTVARMEIGVLPSTSGEFFVHDSWTTMEDDLSSYQSTATAMLRYAIFGGKRMTSQPLGSLAKPGADRDDYVGRWIFVGRRRGYARHVLVPKGLAAFGTWENIDAFADPTLIADPTLKARAATERGQLPFDWVDDVRLRFVRPAREDQTMVLLEPVSVWDILEDLSTHHELDLLPGNLDMPDGGLNRVGLHEVPVQIAFRNPETAAGNYTVLVDVVSKQSQDEELQKEQMKKAVEQGKSYRLVQRGGAVEGLDIADDDDDDVE</sequence>
<evidence type="ECO:0000313" key="2">
    <source>
        <dbReference type="EMBL" id="CAE7026204.1"/>
    </source>
</evidence>
<proteinExistence type="predicted"/>
<protein>
    <submittedName>
        <fullName evidence="2">MKK2 protein</fullName>
    </submittedName>
</protein>
<evidence type="ECO:0000313" key="3">
    <source>
        <dbReference type="Proteomes" id="UP000604046"/>
    </source>
</evidence>
<feature type="region of interest" description="Disordered" evidence="1">
    <location>
        <begin position="249"/>
        <end position="290"/>
    </location>
</feature>
<dbReference type="EMBL" id="CAJNDS010000199">
    <property type="protein sequence ID" value="CAE7026204.1"/>
    <property type="molecule type" value="Genomic_DNA"/>
</dbReference>